<dbReference type="InterPro" id="IPR018490">
    <property type="entry name" value="cNMP-bd_dom_sf"/>
</dbReference>
<dbReference type="EMBL" id="CAJZBQ010000043">
    <property type="protein sequence ID" value="CAG9327493.1"/>
    <property type="molecule type" value="Genomic_DNA"/>
</dbReference>
<dbReference type="PANTHER" id="PTHR45689">
    <property type="entry name" value="I[[H]] CHANNEL, ISOFORM E"/>
    <property type="match status" value="1"/>
</dbReference>
<feature type="transmembrane region" description="Helical" evidence="9">
    <location>
        <begin position="80"/>
        <end position="102"/>
    </location>
</feature>
<accession>A0AAU9JJR1</accession>
<dbReference type="Gene3D" id="2.60.120.10">
    <property type="entry name" value="Jelly Rolls"/>
    <property type="match status" value="1"/>
</dbReference>
<feature type="transmembrane region" description="Helical" evidence="9">
    <location>
        <begin position="117"/>
        <end position="135"/>
    </location>
</feature>
<dbReference type="InterPro" id="IPR003938">
    <property type="entry name" value="K_chnl_volt-dep_EAG/ELK/ERG"/>
</dbReference>
<name>A0AAU9JJR1_9CILI</name>
<keyword evidence="5" id="KW-0406">Ion transport</keyword>
<feature type="transmembrane region" description="Helical" evidence="9">
    <location>
        <begin position="306"/>
        <end position="322"/>
    </location>
</feature>
<feature type="transmembrane region" description="Helical" evidence="9">
    <location>
        <begin position="228"/>
        <end position="249"/>
    </location>
</feature>
<dbReference type="SUPFAM" id="SSF81324">
    <property type="entry name" value="Voltage-gated potassium channels"/>
    <property type="match status" value="1"/>
</dbReference>
<dbReference type="GO" id="GO:0035725">
    <property type="term" value="P:sodium ion transmembrane transport"/>
    <property type="evidence" value="ECO:0007669"/>
    <property type="project" value="TreeGrafter"/>
</dbReference>
<evidence type="ECO:0000256" key="8">
    <source>
        <dbReference type="SAM" id="MobiDB-lite"/>
    </source>
</evidence>
<dbReference type="InterPro" id="IPR005821">
    <property type="entry name" value="Ion_trans_dom"/>
</dbReference>
<evidence type="ECO:0000256" key="3">
    <source>
        <dbReference type="ARBA" id="ARBA00022692"/>
    </source>
</evidence>
<dbReference type="InterPro" id="IPR014710">
    <property type="entry name" value="RmlC-like_jellyroll"/>
</dbReference>
<dbReference type="Pfam" id="PF00520">
    <property type="entry name" value="Ion_trans"/>
    <property type="match status" value="1"/>
</dbReference>
<evidence type="ECO:0000256" key="6">
    <source>
        <dbReference type="ARBA" id="ARBA00023136"/>
    </source>
</evidence>
<dbReference type="SMART" id="SM00100">
    <property type="entry name" value="cNMP"/>
    <property type="match status" value="1"/>
</dbReference>
<evidence type="ECO:0000256" key="4">
    <source>
        <dbReference type="ARBA" id="ARBA00022989"/>
    </source>
</evidence>
<dbReference type="AlphaFoldDB" id="A0AAU9JJR1"/>
<comment type="caution">
    <text evidence="11">The sequence shown here is derived from an EMBL/GenBank/DDBJ whole genome shotgun (WGS) entry which is preliminary data.</text>
</comment>
<dbReference type="GO" id="GO:0005249">
    <property type="term" value="F:voltage-gated potassium channel activity"/>
    <property type="evidence" value="ECO:0007669"/>
    <property type="project" value="InterPro"/>
</dbReference>
<feature type="transmembrane region" description="Helical" evidence="9">
    <location>
        <begin position="275"/>
        <end position="294"/>
    </location>
</feature>
<evidence type="ECO:0000256" key="1">
    <source>
        <dbReference type="ARBA" id="ARBA00004141"/>
    </source>
</evidence>
<comment type="subcellular location">
    <subcellularLocation>
        <location evidence="1">Membrane</location>
        <topology evidence="1">Multi-pass membrane protein</topology>
    </subcellularLocation>
</comment>
<evidence type="ECO:0000259" key="10">
    <source>
        <dbReference type="PROSITE" id="PS50042"/>
    </source>
</evidence>
<feature type="region of interest" description="Disordered" evidence="8">
    <location>
        <begin position="667"/>
        <end position="688"/>
    </location>
</feature>
<dbReference type="SUPFAM" id="SSF51206">
    <property type="entry name" value="cAMP-binding domain-like"/>
    <property type="match status" value="1"/>
</dbReference>
<evidence type="ECO:0000256" key="7">
    <source>
        <dbReference type="ARBA" id="ARBA00023303"/>
    </source>
</evidence>
<evidence type="ECO:0000313" key="12">
    <source>
        <dbReference type="Proteomes" id="UP001162131"/>
    </source>
</evidence>
<dbReference type="CDD" id="cd00038">
    <property type="entry name" value="CAP_ED"/>
    <property type="match status" value="1"/>
</dbReference>
<evidence type="ECO:0000313" key="11">
    <source>
        <dbReference type="EMBL" id="CAG9327493.1"/>
    </source>
</evidence>
<dbReference type="GO" id="GO:0098855">
    <property type="term" value="C:HCN channel complex"/>
    <property type="evidence" value="ECO:0007669"/>
    <property type="project" value="TreeGrafter"/>
</dbReference>
<keyword evidence="7" id="KW-0407">Ion channel</keyword>
<proteinExistence type="predicted"/>
<dbReference type="Gene3D" id="1.10.287.70">
    <property type="match status" value="1"/>
</dbReference>
<protein>
    <recommendedName>
        <fullName evidence="10">Cyclic nucleotide-binding domain-containing protein</fullName>
    </recommendedName>
</protein>
<dbReference type="Gene3D" id="1.10.287.630">
    <property type="entry name" value="Helix hairpin bin"/>
    <property type="match status" value="1"/>
</dbReference>
<evidence type="ECO:0000256" key="9">
    <source>
        <dbReference type="SAM" id="Phobius"/>
    </source>
</evidence>
<dbReference type="InterPro" id="IPR000595">
    <property type="entry name" value="cNMP-bd_dom"/>
</dbReference>
<reference evidence="11" key="1">
    <citation type="submission" date="2021-09" db="EMBL/GenBank/DDBJ databases">
        <authorList>
            <consortium name="AG Swart"/>
            <person name="Singh M."/>
            <person name="Singh A."/>
            <person name="Seah K."/>
            <person name="Emmerich C."/>
        </authorList>
    </citation>
    <scope>NUCLEOTIDE SEQUENCE</scope>
    <source>
        <strain evidence="11">ATCC30299</strain>
    </source>
</reference>
<dbReference type="Pfam" id="PF00027">
    <property type="entry name" value="cNMP_binding"/>
    <property type="match status" value="1"/>
</dbReference>
<dbReference type="Proteomes" id="UP001162131">
    <property type="component" value="Unassembled WGS sequence"/>
</dbReference>
<keyword evidence="12" id="KW-1185">Reference proteome</keyword>
<dbReference type="PROSITE" id="PS50042">
    <property type="entry name" value="CNMP_BINDING_3"/>
    <property type="match status" value="1"/>
</dbReference>
<organism evidence="11 12">
    <name type="scientific">Blepharisma stoltei</name>
    <dbReference type="NCBI Taxonomy" id="1481888"/>
    <lineage>
        <taxon>Eukaryota</taxon>
        <taxon>Sar</taxon>
        <taxon>Alveolata</taxon>
        <taxon>Ciliophora</taxon>
        <taxon>Postciliodesmatophora</taxon>
        <taxon>Heterotrichea</taxon>
        <taxon>Heterotrichida</taxon>
        <taxon>Blepharismidae</taxon>
        <taxon>Blepharisma</taxon>
    </lineage>
</organism>
<dbReference type="GO" id="GO:0003254">
    <property type="term" value="P:regulation of membrane depolarization"/>
    <property type="evidence" value="ECO:0007669"/>
    <property type="project" value="TreeGrafter"/>
</dbReference>
<dbReference type="PANTHER" id="PTHR45689:SF5">
    <property type="entry name" value="I[[H]] CHANNEL, ISOFORM E"/>
    <property type="match status" value="1"/>
</dbReference>
<keyword evidence="2" id="KW-0813">Transport</keyword>
<dbReference type="PRINTS" id="PR01463">
    <property type="entry name" value="EAGCHANLFMLY"/>
</dbReference>
<evidence type="ECO:0000256" key="2">
    <source>
        <dbReference type="ARBA" id="ARBA00022448"/>
    </source>
</evidence>
<keyword evidence="3 9" id="KW-0812">Transmembrane</keyword>
<keyword evidence="6 9" id="KW-0472">Membrane</keyword>
<evidence type="ECO:0000256" key="5">
    <source>
        <dbReference type="ARBA" id="ARBA00023065"/>
    </source>
</evidence>
<gene>
    <name evidence="11" type="ORF">BSTOLATCC_MIC43528</name>
</gene>
<sequence>MNELKKRINKRRYSDTSLIDYWITYQKNHEVTKKEESSGNGNWFPIRQNTRRGSNLILNYLGSLKKQPSMVLNPESTLKIIFDSFHGLLIIMQLITIPFLMYFEDPEFTSWRKTNEILNFLFYFEIVLQFNTAYYEKGHLVCTRKDIAIKYLKTWFAYDMVACFPFDYILAGKLAANDDSTSLDALNTSRLFTYTKIIQLGRYFKLQGILNHAATCTMDPKISEFFKFFRLVLVATLVNHYTACAWYYLSWLDSFHYPQTWITKWIDVRGPKDTLGYYFEALYFAATTLFTIGYGDYVPCTISEKEFCIVIMSTGVLIFSYIESRISQNVIDRYEEKAKFMEYLVNLNIFMRKQKLPSLLKFKVRTYMDYMKSLTTNSELKELEVLKMLSPPLREEILGVTRGKELHLCPIFKQLYGTKLINEISKLLQLKNFAPEDVLFKEGENETVIYFITAGIVEVYHEKTRTVFKELAEGKYFGEIGFFTRQVRTASIRCVSFCDMISLSRDQLDILVKRKPDAFQKTLQLQTLCQSHDNSKYAPLGVYCYLCNLLGHTAITCEKIFEKINKNRMKEKWVKKRMTSKIFKLADIKHHINLKRKKRKSRKFCSPLNSSGSIRTPEELWGGNETMLWHVKTHLESSTIGKQVQRETDKLIRTEMTPRRQTYLNVLGDNESDESDDDTSSRYLGDQSLSPRSDAGYLAASHKRERFLSFPEAYLSTFKSNDIYIN</sequence>
<dbReference type="InterPro" id="IPR051413">
    <property type="entry name" value="K/Na_HCN_channel"/>
</dbReference>
<keyword evidence="4 9" id="KW-1133">Transmembrane helix</keyword>
<feature type="domain" description="Cyclic nucleotide-binding" evidence="10">
    <location>
        <begin position="411"/>
        <end position="512"/>
    </location>
</feature>